<protein>
    <submittedName>
        <fullName evidence="1">Uncharacterized protein</fullName>
    </submittedName>
</protein>
<organism evidence="1 2">
    <name type="scientific">Photobacterium aphoticum</name>
    <dbReference type="NCBI Taxonomy" id="754436"/>
    <lineage>
        <taxon>Bacteria</taxon>
        <taxon>Pseudomonadati</taxon>
        <taxon>Pseudomonadota</taxon>
        <taxon>Gammaproteobacteria</taxon>
        <taxon>Vibrionales</taxon>
        <taxon>Vibrionaceae</taxon>
        <taxon>Photobacterium</taxon>
    </lineage>
</organism>
<sequence length="42" mass="5062">MSQDNNACHHPALVKIKRNIFQRCIYKAIYYCNACKTYIRLR</sequence>
<name>A0A090QYB2_9GAMM</name>
<evidence type="ECO:0000313" key="2">
    <source>
        <dbReference type="Proteomes" id="UP000029227"/>
    </source>
</evidence>
<dbReference type="Proteomes" id="UP000029227">
    <property type="component" value="Unassembled WGS sequence"/>
</dbReference>
<comment type="caution">
    <text evidence="1">The sequence shown here is derived from an EMBL/GenBank/DDBJ whole genome shotgun (WGS) entry which is preliminary data.</text>
</comment>
<dbReference type="AlphaFoldDB" id="A0A090QYB2"/>
<proteinExistence type="predicted"/>
<dbReference type="EMBL" id="BBMN01000022">
    <property type="protein sequence ID" value="GAL08180.1"/>
    <property type="molecule type" value="Genomic_DNA"/>
</dbReference>
<reference evidence="1 2" key="1">
    <citation type="journal article" date="2014" name="Genome Announc.">
        <title>Draft Genome Sequences of Two Vibrionaceae Species, Vibrio ponticus C121 and Photobacterium aphoticum C119, Isolated as Coral Reef Microbiota.</title>
        <authorList>
            <person name="Al-saari N."/>
            <person name="Meirelles P.M."/>
            <person name="Mino S."/>
            <person name="Suda W."/>
            <person name="Oshima K."/>
            <person name="Hattori M."/>
            <person name="Ohkuma M."/>
            <person name="Thompson F.L."/>
            <person name="Gomez-Gil B."/>
            <person name="Sawabe T."/>
            <person name="Sawabe T."/>
        </authorList>
    </citation>
    <scope>NUCLEOTIDE SEQUENCE [LARGE SCALE GENOMIC DNA]</scope>
    <source>
        <strain evidence="1 2">JCM 19237</strain>
    </source>
</reference>
<gene>
    <name evidence="1" type="ORF">JCM19237_234</name>
</gene>
<evidence type="ECO:0000313" key="1">
    <source>
        <dbReference type="EMBL" id="GAL08180.1"/>
    </source>
</evidence>
<accession>A0A090QYB2</accession>